<reference evidence="1 2" key="1">
    <citation type="submission" date="2024-10" db="EMBL/GenBank/DDBJ databases">
        <title>Updated reference genomes for cyclostephanoid diatoms.</title>
        <authorList>
            <person name="Roberts W.R."/>
            <person name="Alverson A.J."/>
        </authorList>
    </citation>
    <scope>NUCLEOTIDE SEQUENCE [LARGE SCALE GENOMIC DNA]</scope>
    <source>
        <strain evidence="1 2">AJA276-08</strain>
    </source>
</reference>
<organism evidence="1 2">
    <name type="scientific">Stephanodiscus triporus</name>
    <dbReference type="NCBI Taxonomy" id="2934178"/>
    <lineage>
        <taxon>Eukaryota</taxon>
        <taxon>Sar</taxon>
        <taxon>Stramenopiles</taxon>
        <taxon>Ochrophyta</taxon>
        <taxon>Bacillariophyta</taxon>
        <taxon>Coscinodiscophyceae</taxon>
        <taxon>Thalassiosirophycidae</taxon>
        <taxon>Stephanodiscales</taxon>
        <taxon>Stephanodiscaceae</taxon>
        <taxon>Stephanodiscus</taxon>
    </lineage>
</organism>
<gene>
    <name evidence="1" type="ORF">ACHAW5_010052</name>
</gene>
<proteinExistence type="predicted"/>
<dbReference type="Proteomes" id="UP001530315">
    <property type="component" value="Unassembled WGS sequence"/>
</dbReference>
<name>A0ABD3QNQ8_9STRA</name>
<evidence type="ECO:0000313" key="1">
    <source>
        <dbReference type="EMBL" id="KAL3801712.1"/>
    </source>
</evidence>
<comment type="caution">
    <text evidence="1">The sequence shown here is derived from an EMBL/GenBank/DDBJ whole genome shotgun (WGS) entry which is preliminary data.</text>
</comment>
<accession>A0ABD3QNQ8</accession>
<dbReference type="AlphaFoldDB" id="A0ABD3QNQ8"/>
<protein>
    <recommendedName>
        <fullName evidence="3">Armadillo repeat-containing protein 8</fullName>
    </recommendedName>
</protein>
<evidence type="ECO:0008006" key="3">
    <source>
        <dbReference type="Google" id="ProtNLM"/>
    </source>
</evidence>
<keyword evidence="2" id="KW-1185">Reference proteome</keyword>
<evidence type="ECO:0000313" key="2">
    <source>
        <dbReference type="Proteomes" id="UP001530315"/>
    </source>
</evidence>
<dbReference type="EMBL" id="JALLAZ020000177">
    <property type="protein sequence ID" value="KAL3801712.1"/>
    <property type="molecule type" value="Genomic_DNA"/>
</dbReference>
<sequence>MELLARVSANEELDKAVAGILVNMTMHPLCCEELMCLGGVESIFSIIKKSQRDGTKQILLKVARNLGRWIEMSPV</sequence>